<dbReference type="EMBL" id="CAJZBQ010000064">
    <property type="protein sequence ID" value="CAG9336313.1"/>
    <property type="molecule type" value="Genomic_DNA"/>
</dbReference>
<protein>
    <submittedName>
        <fullName evidence="1">Uncharacterized protein</fullName>
    </submittedName>
</protein>
<gene>
    <name evidence="1" type="ORF">BSTOLATCC_MIC66191</name>
</gene>
<evidence type="ECO:0000313" key="1">
    <source>
        <dbReference type="EMBL" id="CAG9336313.1"/>
    </source>
</evidence>
<dbReference type="AlphaFoldDB" id="A0AAU9KG91"/>
<dbReference type="Gene3D" id="3.90.380.10">
    <property type="entry name" value="Naphthalene 1,2-dioxygenase Alpha Subunit, Chain A, domain 1"/>
    <property type="match status" value="1"/>
</dbReference>
<sequence length="71" mass="8468">MWASNYLPYGITAIMLRGEAQQVMNDGKVWDVMKPNYNMMGDPDKLLLKWRNWYAQFFEGCEEAEKEKLSW</sequence>
<evidence type="ECO:0000313" key="2">
    <source>
        <dbReference type="Proteomes" id="UP001162131"/>
    </source>
</evidence>
<proteinExistence type="predicted"/>
<dbReference type="Proteomes" id="UP001162131">
    <property type="component" value="Unassembled WGS sequence"/>
</dbReference>
<name>A0AAU9KG91_9CILI</name>
<keyword evidence="2" id="KW-1185">Reference proteome</keyword>
<reference evidence="1" key="1">
    <citation type="submission" date="2021-09" db="EMBL/GenBank/DDBJ databases">
        <authorList>
            <consortium name="AG Swart"/>
            <person name="Singh M."/>
            <person name="Singh A."/>
            <person name="Seah K."/>
            <person name="Emmerich C."/>
        </authorList>
    </citation>
    <scope>NUCLEOTIDE SEQUENCE</scope>
    <source>
        <strain evidence="1">ATCC30299</strain>
    </source>
</reference>
<comment type="caution">
    <text evidence="1">The sequence shown here is derived from an EMBL/GenBank/DDBJ whole genome shotgun (WGS) entry which is preliminary data.</text>
</comment>
<accession>A0AAU9KG91</accession>
<organism evidence="1 2">
    <name type="scientific">Blepharisma stoltei</name>
    <dbReference type="NCBI Taxonomy" id="1481888"/>
    <lineage>
        <taxon>Eukaryota</taxon>
        <taxon>Sar</taxon>
        <taxon>Alveolata</taxon>
        <taxon>Ciliophora</taxon>
        <taxon>Postciliodesmatophora</taxon>
        <taxon>Heterotrichea</taxon>
        <taxon>Heterotrichida</taxon>
        <taxon>Blepharismidae</taxon>
        <taxon>Blepharisma</taxon>
    </lineage>
</organism>